<dbReference type="SUPFAM" id="SSF75217">
    <property type="entry name" value="alpha/beta knot"/>
    <property type="match status" value="1"/>
</dbReference>
<protein>
    <submittedName>
        <fullName evidence="5">RNA methyltransferase</fullName>
    </submittedName>
</protein>
<keyword evidence="2 5" id="KW-0489">Methyltransferase</keyword>
<dbReference type="Gene3D" id="3.30.1330.30">
    <property type="match status" value="1"/>
</dbReference>
<dbReference type="InterPro" id="IPR051259">
    <property type="entry name" value="rRNA_Methyltransferase"/>
</dbReference>
<dbReference type="InterPro" id="IPR029064">
    <property type="entry name" value="Ribosomal_eL30-like_sf"/>
</dbReference>
<feature type="domain" description="RNA 2-O ribose methyltransferase substrate binding" evidence="4">
    <location>
        <begin position="70"/>
        <end position="146"/>
    </location>
</feature>
<dbReference type="InterPro" id="IPR029028">
    <property type="entry name" value="Alpha/beta_knot_MTases"/>
</dbReference>
<sequence length="303" mass="33416">MQLGRLPFYQLNYSRVCYRIAHPAHRLNSLFGGLCAMIVPMIITSPHNPKVKALLALRERRTRETARLALVEGYEELQLALMSGTRPVELFYAPAYFSTEAQRALIERFQARGAACYEVSPRVFDKLAYREHPDGWIGTFAFQPSPLMRLRLSDAPFVVLCEGVEKPGNLGAILRTAEAAGVDAVIACDPRTDWTNPNVIRASKGALFALQVAAASNQEALAWLRQHEMRLIVATPSASVRYTAPDYRNGVALALGTEKHGLSSFWLANADQAVAIPMFGTVNSLNVSAAAALLIYEVVRQRT</sequence>
<evidence type="ECO:0000313" key="6">
    <source>
        <dbReference type="Proteomes" id="UP000229681"/>
    </source>
</evidence>
<dbReference type="InterPro" id="IPR001537">
    <property type="entry name" value="SpoU_MeTrfase"/>
</dbReference>
<dbReference type="GO" id="GO:0005737">
    <property type="term" value="C:cytoplasm"/>
    <property type="evidence" value="ECO:0007669"/>
    <property type="project" value="UniProtKB-ARBA"/>
</dbReference>
<dbReference type="InterPro" id="IPR053888">
    <property type="entry name" value="MRM3-like_sub_bind"/>
</dbReference>
<dbReference type="PANTHER" id="PTHR43191">
    <property type="entry name" value="RRNA METHYLTRANSFERASE 3"/>
    <property type="match status" value="1"/>
</dbReference>
<dbReference type="InterPro" id="IPR013123">
    <property type="entry name" value="SpoU_subst-bd"/>
</dbReference>
<dbReference type="SMART" id="SM00967">
    <property type="entry name" value="SpoU_sub_bind"/>
    <property type="match status" value="1"/>
</dbReference>
<dbReference type="Gene3D" id="3.40.1280.10">
    <property type="match status" value="1"/>
</dbReference>
<dbReference type="GO" id="GO:0006396">
    <property type="term" value="P:RNA processing"/>
    <property type="evidence" value="ECO:0007669"/>
    <property type="project" value="InterPro"/>
</dbReference>
<organism evidence="5 6">
    <name type="scientific">Candidatus Thermofonsia Clade 1 bacterium</name>
    <dbReference type="NCBI Taxonomy" id="2364210"/>
    <lineage>
        <taxon>Bacteria</taxon>
        <taxon>Bacillati</taxon>
        <taxon>Chloroflexota</taxon>
        <taxon>Candidatus Thermofontia</taxon>
        <taxon>Candidatus Thermofonsia Clade 1</taxon>
    </lineage>
</organism>
<keyword evidence="3 5" id="KW-0808">Transferase</keyword>
<accession>A0A2M8PFF2</accession>
<dbReference type="GO" id="GO:0003723">
    <property type="term" value="F:RNA binding"/>
    <property type="evidence" value="ECO:0007669"/>
    <property type="project" value="InterPro"/>
</dbReference>
<comment type="caution">
    <text evidence="5">The sequence shown here is derived from an EMBL/GenBank/DDBJ whole genome shotgun (WGS) entry which is preliminary data.</text>
</comment>
<dbReference type="PANTHER" id="PTHR43191:SF2">
    <property type="entry name" value="RRNA METHYLTRANSFERASE 3, MITOCHONDRIAL"/>
    <property type="match status" value="1"/>
</dbReference>
<dbReference type="Pfam" id="PF00588">
    <property type="entry name" value="SpoU_methylase"/>
    <property type="match status" value="1"/>
</dbReference>
<proteinExistence type="inferred from homology"/>
<dbReference type="GO" id="GO:0008173">
    <property type="term" value="F:RNA methyltransferase activity"/>
    <property type="evidence" value="ECO:0007669"/>
    <property type="project" value="InterPro"/>
</dbReference>
<dbReference type="InterPro" id="IPR029026">
    <property type="entry name" value="tRNA_m1G_MTases_N"/>
</dbReference>
<dbReference type="SUPFAM" id="SSF55315">
    <property type="entry name" value="L30e-like"/>
    <property type="match status" value="1"/>
</dbReference>
<evidence type="ECO:0000256" key="3">
    <source>
        <dbReference type="ARBA" id="ARBA00022679"/>
    </source>
</evidence>
<dbReference type="CDD" id="cd18104">
    <property type="entry name" value="SpoU-like_RNA-MTase"/>
    <property type="match status" value="1"/>
</dbReference>
<evidence type="ECO:0000256" key="2">
    <source>
        <dbReference type="ARBA" id="ARBA00022603"/>
    </source>
</evidence>
<dbReference type="EMBL" id="PGTM01000066">
    <property type="protein sequence ID" value="PJF36277.1"/>
    <property type="molecule type" value="Genomic_DNA"/>
</dbReference>
<dbReference type="Pfam" id="PF22435">
    <property type="entry name" value="MRM3-like_sub_bind"/>
    <property type="match status" value="1"/>
</dbReference>
<reference evidence="5 6" key="1">
    <citation type="submission" date="2017-11" db="EMBL/GenBank/DDBJ databases">
        <title>Evolution of Phototrophy in the Chloroflexi Phylum Driven by Horizontal Gene Transfer.</title>
        <authorList>
            <person name="Ward L.M."/>
            <person name="Hemp J."/>
            <person name="Shih P.M."/>
            <person name="Mcglynn S.E."/>
            <person name="Fischer W."/>
        </authorList>
    </citation>
    <scope>NUCLEOTIDE SEQUENCE [LARGE SCALE GENOMIC DNA]</scope>
    <source>
        <strain evidence="5">JP3_13</strain>
    </source>
</reference>
<evidence type="ECO:0000313" key="5">
    <source>
        <dbReference type="EMBL" id="PJF36277.1"/>
    </source>
</evidence>
<gene>
    <name evidence="5" type="ORF">CUN49_06285</name>
</gene>
<dbReference type="AlphaFoldDB" id="A0A2M8PFF2"/>
<dbReference type="Proteomes" id="UP000229681">
    <property type="component" value="Unassembled WGS sequence"/>
</dbReference>
<dbReference type="GO" id="GO:0032259">
    <property type="term" value="P:methylation"/>
    <property type="evidence" value="ECO:0007669"/>
    <property type="project" value="UniProtKB-KW"/>
</dbReference>
<comment type="similarity">
    <text evidence="1">Belongs to the class IV-like SAM-binding methyltransferase superfamily. RNA methyltransferase TrmH family.</text>
</comment>
<evidence type="ECO:0000256" key="1">
    <source>
        <dbReference type="ARBA" id="ARBA00007228"/>
    </source>
</evidence>
<evidence type="ECO:0000259" key="4">
    <source>
        <dbReference type="SMART" id="SM00967"/>
    </source>
</evidence>
<name>A0A2M8PFF2_9CHLR</name>